<dbReference type="Proteomes" id="UP001148786">
    <property type="component" value="Unassembled WGS sequence"/>
</dbReference>
<protein>
    <submittedName>
        <fullName evidence="1">Uncharacterized protein</fullName>
    </submittedName>
</protein>
<reference evidence="1" key="1">
    <citation type="submission" date="2022-07" db="EMBL/GenBank/DDBJ databases">
        <title>Genome Sequence of Agrocybe chaxingu.</title>
        <authorList>
            <person name="Buettner E."/>
        </authorList>
    </citation>
    <scope>NUCLEOTIDE SEQUENCE</scope>
    <source>
        <strain evidence="1">MP-N11</strain>
    </source>
</reference>
<name>A0A9W8MR25_9AGAR</name>
<accession>A0A9W8MR25</accession>
<organism evidence="1 2">
    <name type="scientific">Agrocybe chaxingu</name>
    <dbReference type="NCBI Taxonomy" id="84603"/>
    <lineage>
        <taxon>Eukaryota</taxon>
        <taxon>Fungi</taxon>
        <taxon>Dikarya</taxon>
        <taxon>Basidiomycota</taxon>
        <taxon>Agaricomycotina</taxon>
        <taxon>Agaricomycetes</taxon>
        <taxon>Agaricomycetidae</taxon>
        <taxon>Agaricales</taxon>
        <taxon>Agaricineae</taxon>
        <taxon>Strophariaceae</taxon>
        <taxon>Agrocybe</taxon>
    </lineage>
</organism>
<proteinExistence type="predicted"/>
<evidence type="ECO:0000313" key="2">
    <source>
        <dbReference type="Proteomes" id="UP001148786"/>
    </source>
</evidence>
<comment type="caution">
    <text evidence="1">The sequence shown here is derived from an EMBL/GenBank/DDBJ whole genome shotgun (WGS) entry which is preliminary data.</text>
</comment>
<evidence type="ECO:0000313" key="1">
    <source>
        <dbReference type="EMBL" id="KAJ3500877.1"/>
    </source>
</evidence>
<dbReference type="EMBL" id="JANKHO010001529">
    <property type="protein sequence ID" value="KAJ3500877.1"/>
    <property type="molecule type" value="Genomic_DNA"/>
</dbReference>
<sequence>MVVQIDAKEVPVVLLDLDLVEDIRELVGGGPITTKLAVLVRVDVFGRLGAELVLLGSGDEAAIVVGGTEVGGVDRADEDDVEGPTVLEVGSDPSLSVCGCEVGLLLVVDEPEGVEKIVTGIGKREGKLSNEDRPGKFEITTDGIEGMGEVSRRLRVSIETDWEETEFKEVVGDSADVFVN</sequence>
<dbReference type="AlphaFoldDB" id="A0A9W8MR25"/>
<keyword evidence="2" id="KW-1185">Reference proteome</keyword>
<gene>
    <name evidence="1" type="ORF">NLJ89_g9595</name>
</gene>